<evidence type="ECO:0000256" key="6">
    <source>
        <dbReference type="ARBA" id="ARBA00023295"/>
    </source>
</evidence>
<dbReference type="Gene3D" id="1.50.10.10">
    <property type="match status" value="1"/>
</dbReference>
<evidence type="ECO:0000256" key="5">
    <source>
        <dbReference type="ARBA" id="ARBA00022801"/>
    </source>
</evidence>
<organism evidence="9 10">
    <name type="scientific">Nesidiocoris tenuis</name>
    <dbReference type="NCBI Taxonomy" id="355587"/>
    <lineage>
        <taxon>Eukaryota</taxon>
        <taxon>Metazoa</taxon>
        <taxon>Ecdysozoa</taxon>
        <taxon>Arthropoda</taxon>
        <taxon>Hexapoda</taxon>
        <taxon>Insecta</taxon>
        <taxon>Pterygota</taxon>
        <taxon>Neoptera</taxon>
        <taxon>Paraneoptera</taxon>
        <taxon>Hemiptera</taxon>
        <taxon>Heteroptera</taxon>
        <taxon>Panheteroptera</taxon>
        <taxon>Cimicomorpha</taxon>
        <taxon>Miridae</taxon>
        <taxon>Dicyphina</taxon>
        <taxon>Nesidiocoris</taxon>
    </lineage>
</organism>
<dbReference type="InterPro" id="IPR018232">
    <property type="entry name" value="Glyco_hydro_37_CS"/>
</dbReference>
<dbReference type="EC" id="3.2.1.28" evidence="3 7"/>
<dbReference type="PROSITE" id="PS00928">
    <property type="entry name" value="TREHALASE_2"/>
    <property type="match status" value="1"/>
</dbReference>
<dbReference type="PRINTS" id="PR00744">
    <property type="entry name" value="GLHYDRLASE37"/>
</dbReference>
<dbReference type="PANTHER" id="PTHR23403:SF1">
    <property type="entry name" value="TREHALASE"/>
    <property type="match status" value="1"/>
</dbReference>
<dbReference type="InterPro" id="IPR001661">
    <property type="entry name" value="Glyco_hydro_37"/>
</dbReference>
<evidence type="ECO:0000256" key="7">
    <source>
        <dbReference type="RuleBase" id="RU361180"/>
    </source>
</evidence>
<comment type="catalytic activity">
    <reaction evidence="1 7">
        <text>alpha,alpha-trehalose + H2O = alpha-D-glucose + beta-D-glucose</text>
        <dbReference type="Rhea" id="RHEA:32675"/>
        <dbReference type="ChEBI" id="CHEBI:15377"/>
        <dbReference type="ChEBI" id="CHEBI:15903"/>
        <dbReference type="ChEBI" id="CHEBI:16551"/>
        <dbReference type="ChEBI" id="CHEBI:17925"/>
        <dbReference type="EC" id="3.2.1.28"/>
    </reaction>
</comment>
<keyword evidence="5 7" id="KW-0378">Hydrolase</keyword>
<dbReference type="PROSITE" id="PS00927">
    <property type="entry name" value="TREHALASE_1"/>
    <property type="match status" value="1"/>
</dbReference>
<keyword evidence="8" id="KW-0732">Signal</keyword>
<evidence type="ECO:0000256" key="8">
    <source>
        <dbReference type="SAM" id="SignalP"/>
    </source>
</evidence>
<dbReference type="InterPro" id="IPR012341">
    <property type="entry name" value="6hp_glycosidase-like_sf"/>
</dbReference>
<dbReference type="SUPFAM" id="SSF48208">
    <property type="entry name" value="Six-hairpin glycosidases"/>
    <property type="match status" value="1"/>
</dbReference>
<dbReference type="InterPro" id="IPR008928">
    <property type="entry name" value="6-hairpin_glycosidase_sf"/>
</dbReference>
<dbReference type="PANTHER" id="PTHR23403">
    <property type="entry name" value="TREHALASE"/>
    <property type="match status" value="1"/>
</dbReference>
<gene>
    <name evidence="9" type="ORF">NTJ_12782</name>
</gene>
<name>A0ABN7B6D5_9HEMI</name>
<proteinExistence type="inferred from homology"/>
<feature type="signal peptide" evidence="8">
    <location>
        <begin position="1"/>
        <end position="19"/>
    </location>
</feature>
<evidence type="ECO:0000256" key="2">
    <source>
        <dbReference type="ARBA" id="ARBA00005615"/>
    </source>
</evidence>
<reference evidence="9 10" key="1">
    <citation type="submission" date="2023-09" db="EMBL/GenBank/DDBJ databases">
        <title>Nesidiocoris tenuis whole genome shotgun sequence.</title>
        <authorList>
            <person name="Shibata T."/>
            <person name="Shimoda M."/>
            <person name="Kobayashi T."/>
            <person name="Uehara T."/>
        </authorList>
    </citation>
    <scope>NUCLEOTIDE SEQUENCE [LARGE SCALE GENOMIC DNA]</scope>
    <source>
        <strain evidence="9 10">Japan</strain>
    </source>
</reference>
<dbReference type="EMBL" id="AP028919">
    <property type="protein sequence ID" value="BES99965.1"/>
    <property type="molecule type" value="Genomic_DNA"/>
</dbReference>
<accession>A0ABN7B6D5</accession>
<feature type="chain" id="PRO_5045038132" description="Trehalase" evidence="8">
    <location>
        <begin position="20"/>
        <end position="575"/>
    </location>
</feature>
<sequence>MKFFTAVVALAGWLTQLAAQSTLKESCDSPIYCQGELLHDVQMASLYSDSKYFVDLKLRNSEREVLAAFESLKVKYNRTIPKDELRKFVDQYFVDCPTDPTCKELEMWVPPDWKQHPSILDRISDRGYRDWANDMNGIWKNLSRKMSTTVLRDKSMTSLIYLPNGFVIPGGRFKEMYYWDNYWIIKGLLQCDMFDTVKGVIENFFDLVKKIGHIPNGSRVYYKQRSQPPMLAFMVDAYVRASRDEGFINRKTLAILDKELQYFIKNRQVTVTKNNTTFQLYRYYAPSLGPRPESYREDYILAETLSDEEKTKLYINIKSAAESGWDFSSRWFIGEKGTNRGTLADIKTEYIIPVDLNALLFGCFELMAKWSQYLGNFEKYWLYRFKAIEVATGIEKVLWNKKDGIWYDYDNLNRKPREYFYSSNFAPLWTGAYTFDRRDLSRYIINYIFKTGIHKFLGGTPQSLFDTGEQWDYPNAWAPNQAILIQGLQRLGTREAEEMAANLAAKWVYTNYRGFQTEGKMFEKYNAEKVGVGGGGGEYEAQEGFGWTNGLIFELLDYYGRYFKSTNMNRRSKPF</sequence>
<dbReference type="Pfam" id="PF01204">
    <property type="entry name" value="Trehalase"/>
    <property type="match status" value="1"/>
</dbReference>
<evidence type="ECO:0000256" key="3">
    <source>
        <dbReference type="ARBA" id="ARBA00012757"/>
    </source>
</evidence>
<protein>
    <recommendedName>
        <fullName evidence="4 7">Trehalase</fullName>
        <ecNumber evidence="3 7">3.2.1.28</ecNumber>
    </recommendedName>
    <alternativeName>
        <fullName evidence="7">Alpha-trehalose glucohydrolase</fullName>
    </alternativeName>
</protein>
<keyword evidence="6 7" id="KW-0326">Glycosidase</keyword>
<evidence type="ECO:0000256" key="4">
    <source>
        <dbReference type="ARBA" id="ARBA00019905"/>
    </source>
</evidence>
<keyword evidence="10" id="KW-1185">Reference proteome</keyword>
<evidence type="ECO:0000256" key="1">
    <source>
        <dbReference type="ARBA" id="ARBA00001576"/>
    </source>
</evidence>
<evidence type="ECO:0000313" key="9">
    <source>
        <dbReference type="EMBL" id="BES99965.1"/>
    </source>
</evidence>
<comment type="similarity">
    <text evidence="2 7">Belongs to the glycosyl hydrolase 37 family.</text>
</comment>
<dbReference type="Proteomes" id="UP001307889">
    <property type="component" value="Chromosome 11"/>
</dbReference>
<evidence type="ECO:0000313" key="10">
    <source>
        <dbReference type="Proteomes" id="UP001307889"/>
    </source>
</evidence>